<dbReference type="PANTHER" id="PTHR42732:SF2">
    <property type="entry name" value="BETA-MANNOSIDASE"/>
    <property type="match status" value="1"/>
</dbReference>
<comment type="caution">
    <text evidence="2">Lacks conserved residue(s) required for the propagation of feature annotation.</text>
</comment>
<evidence type="ECO:0000256" key="2">
    <source>
        <dbReference type="PROSITE-ProRule" id="PRU00239"/>
    </source>
</evidence>
<dbReference type="SUPFAM" id="SSF49785">
    <property type="entry name" value="Galactose-binding domain-like"/>
    <property type="match status" value="1"/>
</dbReference>
<protein>
    <recommendedName>
        <fullName evidence="3">Calpain catalytic domain-containing protein</fullName>
    </recommendedName>
</protein>
<gene>
    <name evidence="4" type="ORF">CCMP2556_LOCUS54380</name>
</gene>
<dbReference type="InterPro" id="IPR001300">
    <property type="entry name" value="Peptidase_C2_calpain_cat"/>
</dbReference>
<dbReference type="Gene3D" id="3.90.70.10">
    <property type="entry name" value="Cysteine proteinases"/>
    <property type="match status" value="1"/>
</dbReference>
<dbReference type="InterPro" id="IPR008979">
    <property type="entry name" value="Galactose-bd-like_sf"/>
</dbReference>
<comment type="caution">
    <text evidence="4">The sequence shown here is derived from an EMBL/GenBank/DDBJ whole genome shotgun (WGS) entry which is preliminary data.</text>
</comment>
<dbReference type="Gene3D" id="3.20.20.80">
    <property type="entry name" value="Glycosidases"/>
    <property type="match status" value="1"/>
</dbReference>
<evidence type="ECO:0000256" key="1">
    <source>
        <dbReference type="ARBA" id="ARBA00007623"/>
    </source>
</evidence>
<reference evidence="4 5" key="1">
    <citation type="submission" date="2024-02" db="EMBL/GenBank/DDBJ databases">
        <authorList>
            <person name="Chen Y."/>
            <person name="Shah S."/>
            <person name="Dougan E. K."/>
            <person name="Thang M."/>
            <person name="Chan C."/>
        </authorList>
    </citation>
    <scope>NUCLEOTIDE SEQUENCE [LARGE SCALE GENOMIC DNA]</scope>
</reference>
<proteinExistence type="inferred from homology"/>
<dbReference type="SUPFAM" id="SSF51445">
    <property type="entry name" value="(Trans)glycosidases"/>
    <property type="match status" value="1"/>
</dbReference>
<sequence>MNLPVLMSKKKTRWLRAEEALGSAQTQIFPPTGPVPGDVRQGMLGDCYFLAALSAIAEAKPSLLKQVIYFTDASREAGICVCRLNRGGKWLQVPVSHSLPCRPSVPRMAAAQRQAEAKEGRIFAFSSSGQSLWVPLLEKAWARLNGSYQAAERGDGAEALAALTGAPARHYSLRYHAHGEEGWWPTFSSILSYPKSWSLTGDGRWGWTYQTRLVSTVGEGPMFIVRVQHPTKALDLQSCDQRWRREEALSQLYLRLSQWDREGVEQTHHFYDMSTTFMLLARGASFARQPTREEEAEMEPTIKSRLLNAFARLGGFPERCGICVAALDTWSVGIQSHFPPGSFGHRSAGDPLVAKHVVEQLPPGKYCHALALEREHWENLYVSPLEIHEHLARDVLYGKRVLLLHGSLTQPSKLPAFRFAQSVAMAGVDLPAAVRVDELLADLAGLLSQVELVLLSLPPGVGALVAMEVTCRFGVQALDVGRLALTSLPGPRAPAPLTSRAPGGEEFPARAEVSASVPTGAKRRMELNGIWQVQVTSDTVSLQELSEDWQSIEVPFAPQSYRGLATKIAAVEAVWYRRELYLDESWCKAGVLQLYVDACDWECAFYLNSIPLGVHRGGYDPFNLSLPEICETRLWLTIRAWDPTDEGCAFTDTPPIPCHRCCETGWQPRGKQSLKPSSIMYTAVTGLWRQGLWIEELPSCYIHDLDVSVLTEKELKVQVVANCAEPISIEVYREAQATELIAHAAGPCCEMHLHLDQALDAWSPESPRLYELRASLGASALLGARGARSRRFARRSLEIREERVLLNGEAVFMHGVLYQGYWPESLLTPPDASAVERDLRAIKACGFNTVRVHAVVMSTTFYSLCDELGLMVWQDMPAGDMRAMPLWWDGRAIAEEWADPAWSLDEIVRSEPSQSAFWQELQAMIKYLKPYPSIVSWVLFNEGWGQAETQATVDWVRQLDSTRLVDAVSGWNEVGSALGDFADIHNYEDNSSAFGALPESFVNYAAWGYNISGRVPVLGEYGGLGYAVEGHRWSQHHEWGYGEKEVNRNPEVFADGLERLMGRLLRAICAGGVAGAIYTQWTDVETEVNGLLTYDRQFKLPLEFYQEFSSRVLSIARKCWAVVQSTAEPESKRVSLQEPGQPGMRFFLFLTLPGPERDTKEKVWMALEKATKDGQPMCANCQGKKKPPPPDGGFFAKLFGFASSPSSSSAEVVESDSDYEEDQVDEETGLVGAHCYTLLAAVEAAADGGTSWFRKERWIRLRNPWGTGRWKGGPQKTRLPFSGAFFDCGILDKEARRASKSAPAQVNEKQEGPEGEMLEEDLGTFWMRFSNFCEAFSTVQVSEYRPGYVSTLCHLKPTASQVAVSVDLPLDDQKEMEAVISVIQESDEAFTRNQRKKYSAVRLELFELTSPGGSPSSWTRGARHVASSSFATQRETVLRVAMKTGTNYLVVVHWLQAQPPQSWNSDATFRVYAPRPVSLEDAAVRGFADLAQREAYEAAAFGPRGVCLKEQGGVQLRCWSDRDSGTIALVFDATVAPAGLMASIHWRLQNANLQPSFPDEGSLKAKGVQEHVQQVELKPGQRQLTLVSWLDPATAFSASYSWQAATDPCAECGLPVGAAVPGRFSGAYRKMERHAVHEECYANYVLRTASRCLACSKPVAQMNGYGGQFFEYIQGQLGDHPAGRVHSECQEEFQKRFAKSCLHCRQPVIRMGGFSGRHFNYQEGHFSASHGTGPVHEECHEAFLRRWAPSCSQCKEPLLKSSRFSGRIFEYGRGQNGVKQAVHEECQVDFERARRR</sequence>
<dbReference type="Pfam" id="PF00648">
    <property type="entry name" value="Peptidase_C2"/>
    <property type="match status" value="2"/>
</dbReference>
<dbReference type="PROSITE" id="PS00139">
    <property type="entry name" value="THIOL_PROTEASE_CYS"/>
    <property type="match status" value="1"/>
</dbReference>
<comment type="similarity">
    <text evidence="1">Belongs to the peptidase C2 family.</text>
</comment>
<feature type="domain" description="Calpain catalytic" evidence="3">
    <location>
        <begin position="1229"/>
        <end position="1345"/>
    </location>
</feature>
<dbReference type="InterPro" id="IPR022684">
    <property type="entry name" value="Calpain_cysteine_protease"/>
</dbReference>
<dbReference type="EMBL" id="CAXAMN010028550">
    <property type="protein sequence ID" value="CAK9116924.1"/>
    <property type="molecule type" value="Genomic_DNA"/>
</dbReference>
<dbReference type="PROSITE" id="PS50203">
    <property type="entry name" value="CALPAIN_CAT"/>
    <property type="match status" value="2"/>
</dbReference>
<name>A0ABP0SXH2_9DINO</name>
<dbReference type="InterPro" id="IPR000169">
    <property type="entry name" value="Pept_cys_AS"/>
</dbReference>
<keyword evidence="5" id="KW-1185">Reference proteome</keyword>
<dbReference type="InterPro" id="IPR006103">
    <property type="entry name" value="Glyco_hydro_2_cat"/>
</dbReference>
<dbReference type="Gene3D" id="2.60.120.260">
    <property type="entry name" value="Galactose-binding domain-like"/>
    <property type="match status" value="1"/>
</dbReference>
<dbReference type="SUPFAM" id="SSF54001">
    <property type="entry name" value="Cysteine proteinases"/>
    <property type="match status" value="1"/>
</dbReference>
<dbReference type="PANTHER" id="PTHR42732">
    <property type="entry name" value="BETA-GALACTOSIDASE"/>
    <property type="match status" value="1"/>
</dbReference>
<dbReference type="InterPro" id="IPR051913">
    <property type="entry name" value="GH2_Domain-Containing"/>
</dbReference>
<evidence type="ECO:0000313" key="4">
    <source>
        <dbReference type="EMBL" id="CAK9116924.1"/>
    </source>
</evidence>
<dbReference type="PRINTS" id="PR00704">
    <property type="entry name" value="CALPAIN"/>
</dbReference>
<evidence type="ECO:0000259" key="3">
    <source>
        <dbReference type="PROSITE" id="PS50203"/>
    </source>
</evidence>
<dbReference type="InterPro" id="IPR017853">
    <property type="entry name" value="GH"/>
</dbReference>
<dbReference type="SMART" id="SM00230">
    <property type="entry name" value="CysPc"/>
    <property type="match status" value="1"/>
</dbReference>
<dbReference type="Proteomes" id="UP001642484">
    <property type="component" value="Unassembled WGS sequence"/>
</dbReference>
<dbReference type="Pfam" id="PF02836">
    <property type="entry name" value="Glyco_hydro_2_C"/>
    <property type="match status" value="1"/>
</dbReference>
<evidence type="ECO:0000313" key="5">
    <source>
        <dbReference type="Proteomes" id="UP001642484"/>
    </source>
</evidence>
<organism evidence="4 5">
    <name type="scientific">Durusdinium trenchii</name>
    <dbReference type="NCBI Taxonomy" id="1381693"/>
    <lineage>
        <taxon>Eukaryota</taxon>
        <taxon>Sar</taxon>
        <taxon>Alveolata</taxon>
        <taxon>Dinophyceae</taxon>
        <taxon>Suessiales</taxon>
        <taxon>Symbiodiniaceae</taxon>
        <taxon>Durusdinium</taxon>
    </lineage>
</organism>
<dbReference type="InterPro" id="IPR038765">
    <property type="entry name" value="Papain-like_cys_pep_sf"/>
</dbReference>
<accession>A0ABP0SXH2</accession>
<feature type="domain" description="Calpain catalytic" evidence="3">
    <location>
        <begin position="1"/>
        <end position="174"/>
    </location>
</feature>